<evidence type="ECO:0000313" key="6">
    <source>
        <dbReference type="EMBL" id="MEL4456868.1"/>
    </source>
</evidence>
<dbReference type="CDD" id="cd03221">
    <property type="entry name" value="ABCF_EF-3"/>
    <property type="match status" value="2"/>
</dbReference>
<dbReference type="PANTHER" id="PTHR42855">
    <property type="entry name" value="ABC TRANSPORTER ATP-BINDING SUBUNIT"/>
    <property type="match status" value="1"/>
</dbReference>
<dbReference type="InterPro" id="IPR032781">
    <property type="entry name" value="ABC_tran_Xtn"/>
</dbReference>
<accession>A0ABU9L432</accession>
<feature type="domain" description="ABC transporter" evidence="5">
    <location>
        <begin position="313"/>
        <end position="531"/>
    </location>
</feature>
<evidence type="ECO:0000259" key="5">
    <source>
        <dbReference type="PROSITE" id="PS50893"/>
    </source>
</evidence>
<sequence>MNYLSVENISKSFGDRMLFENLSFGINKDQKIGFVAKNGTGKTTLLKIISGDETPDTGNIIIRKGIKVSYLSQNEIINEELTIEEAIFDSDNAILKIIEQYEKALKHPDDADTYQKAFDLMEQNNAWDFETQYKQILFKLKLNELEKKVGSLSGGQKKRLALAIILLDQPDLLILDEPTNHLDLEMIEWLEQYLKKANTTLFMVTHDRYFLDRVCNDILELDQGEIFRYKGNYSYFLEKKQERNTAEQSSVSKAKNLFKKELEWMRRQPKARTTKSKSRIDDFYEIKQVANQRRKEHQVQLDIQMERLGSKVVELHHISKSFDEKLLINKFDHVFKRGERIGIIGKNGTGKSTFVNILTGGLSPDSGKVIIGETIKFGYYSQGGIHIKEGQKVIEVIREFGDYIPLAKGRSISAGQLLERFLFDRKKQYDFVEKLSGGELKRLFLCTVLIQNPNFLILDEPTNDLDIVTLQVLENFLLDFPGNLIVISHDRYFMDRIVDHLFVFEGSGVINGFPGNYSDYRSYEDSNPAENTEKNKKEDSRKTDPEAGQLSYSEKREFGKLEKDIAILEKKKADIELKFSGNDIMPENIEEASLKLQEILTELEVKEERWLELSEKMEG</sequence>
<feature type="coiled-coil region" evidence="3">
    <location>
        <begin position="558"/>
        <end position="609"/>
    </location>
</feature>
<dbReference type="PANTHER" id="PTHR42855:SF1">
    <property type="entry name" value="ABC TRANSPORTER DOMAIN-CONTAINING PROTEIN"/>
    <property type="match status" value="1"/>
</dbReference>
<reference evidence="6 7" key="1">
    <citation type="submission" date="2024-04" db="EMBL/GenBank/DDBJ databases">
        <title>whole genome sequencing of Lutimonas vermicola strain IMCC1616.</title>
        <authorList>
            <person name="Bae S.S."/>
        </authorList>
    </citation>
    <scope>NUCLEOTIDE SEQUENCE [LARGE SCALE GENOMIC DNA]</scope>
    <source>
        <strain evidence="6 7">IMCC1616</strain>
    </source>
</reference>
<dbReference type="Pfam" id="PF16326">
    <property type="entry name" value="ABC_tran_CTD"/>
    <property type="match status" value="1"/>
</dbReference>
<dbReference type="Proteomes" id="UP001474120">
    <property type="component" value="Unassembled WGS sequence"/>
</dbReference>
<dbReference type="Pfam" id="PF12848">
    <property type="entry name" value="ABC_tran_Xtn"/>
    <property type="match status" value="1"/>
</dbReference>
<proteinExistence type="predicted"/>
<dbReference type="PROSITE" id="PS50893">
    <property type="entry name" value="ABC_TRANSPORTER_2"/>
    <property type="match status" value="2"/>
</dbReference>
<dbReference type="EMBL" id="JBCDNA010000003">
    <property type="protein sequence ID" value="MEL4456868.1"/>
    <property type="molecule type" value="Genomic_DNA"/>
</dbReference>
<comment type="caution">
    <text evidence="6">The sequence shown here is derived from an EMBL/GenBank/DDBJ whole genome shotgun (WGS) entry which is preliminary data.</text>
</comment>
<name>A0ABU9L432_9FLAO</name>
<keyword evidence="2 6" id="KW-0067">ATP-binding</keyword>
<dbReference type="Gene3D" id="3.40.50.300">
    <property type="entry name" value="P-loop containing nucleotide triphosphate hydrolases"/>
    <property type="match status" value="2"/>
</dbReference>
<feature type="compositionally biased region" description="Basic and acidic residues" evidence="4">
    <location>
        <begin position="531"/>
        <end position="545"/>
    </location>
</feature>
<keyword evidence="7" id="KW-1185">Reference proteome</keyword>
<dbReference type="Gene3D" id="1.10.287.380">
    <property type="entry name" value="Valyl-tRNA synthetase, C-terminal domain"/>
    <property type="match status" value="1"/>
</dbReference>
<dbReference type="Pfam" id="PF00005">
    <property type="entry name" value="ABC_tran"/>
    <property type="match status" value="2"/>
</dbReference>
<gene>
    <name evidence="6" type="ORF">AABB81_13240</name>
</gene>
<dbReference type="InterPro" id="IPR051309">
    <property type="entry name" value="ABCF_ATPase"/>
</dbReference>
<dbReference type="InterPro" id="IPR003593">
    <property type="entry name" value="AAA+_ATPase"/>
</dbReference>
<evidence type="ECO:0000256" key="2">
    <source>
        <dbReference type="ARBA" id="ARBA00022840"/>
    </source>
</evidence>
<dbReference type="InterPro" id="IPR032524">
    <property type="entry name" value="ABC_tran_C"/>
</dbReference>
<feature type="region of interest" description="Disordered" evidence="4">
    <location>
        <begin position="522"/>
        <end position="551"/>
    </location>
</feature>
<organism evidence="6 7">
    <name type="scientific">Lutimonas vermicola</name>
    <dbReference type="NCBI Taxonomy" id="414288"/>
    <lineage>
        <taxon>Bacteria</taxon>
        <taxon>Pseudomonadati</taxon>
        <taxon>Bacteroidota</taxon>
        <taxon>Flavobacteriia</taxon>
        <taxon>Flavobacteriales</taxon>
        <taxon>Flavobacteriaceae</taxon>
        <taxon>Lutimonas</taxon>
    </lineage>
</organism>
<dbReference type="RefSeq" id="WP_342161032.1">
    <property type="nucleotide sequence ID" value="NZ_JBCDNA010000003.1"/>
</dbReference>
<evidence type="ECO:0000256" key="4">
    <source>
        <dbReference type="SAM" id="MobiDB-lite"/>
    </source>
</evidence>
<evidence type="ECO:0000256" key="1">
    <source>
        <dbReference type="ARBA" id="ARBA00022741"/>
    </source>
</evidence>
<dbReference type="InterPro" id="IPR003439">
    <property type="entry name" value="ABC_transporter-like_ATP-bd"/>
</dbReference>
<evidence type="ECO:0000256" key="3">
    <source>
        <dbReference type="SAM" id="Coils"/>
    </source>
</evidence>
<dbReference type="InterPro" id="IPR017871">
    <property type="entry name" value="ABC_transporter-like_CS"/>
</dbReference>
<dbReference type="GO" id="GO:0005524">
    <property type="term" value="F:ATP binding"/>
    <property type="evidence" value="ECO:0007669"/>
    <property type="project" value="UniProtKB-KW"/>
</dbReference>
<keyword evidence="1" id="KW-0547">Nucleotide-binding</keyword>
<protein>
    <submittedName>
        <fullName evidence="6">ABC-F family ATP-binding cassette domain-containing protein</fullName>
    </submittedName>
</protein>
<dbReference type="SMART" id="SM00382">
    <property type="entry name" value="AAA"/>
    <property type="match status" value="2"/>
</dbReference>
<dbReference type="PROSITE" id="PS00211">
    <property type="entry name" value="ABC_TRANSPORTER_1"/>
    <property type="match status" value="2"/>
</dbReference>
<dbReference type="InterPro" id="IPR027417">
    <property type="entry name" value="P-loop_NTPase"/>
</dbReference>
<dbReference type="SUPFAM" id="SSF52540">
    <property type="entry name" value="P-loop containing nucleoside triphosphate hydrolases"/>
    <property type="match status" value="2"/>
</dbReference>
<feature type="domain" description="ABC transporter" evidence="5">
    <location>
        <begin position="4"/>
        <end position="248"/>
    </location>
</feature>
<dbReference type="InterPro" id="IPR037118">
    <property type="entry name" value="Val-tRNA_synth_C_sf"/>
</dbReference>
<evidence type="ECO:0000313" key="7">
    <source>
        <dbReference type="Proteomes" id="UP001474120"/>
    </source>
</evidence>
<keyword evidence="3" id="KW-0175">Coiled coil</keyword>